<dbReference type="EMBL" id="JAARVD010000008">
    <property type="protein sequence ID" value="MBC1797942.1"/>
    <property type="molecule type" value="Genomic_DNA"/>
</dbReference>
<name>A0A7X0XZW2_9LIST</name>
<reference evidence="3 4" key="1">
    <citation type="submission" date="2020-03" db="EMBL/GenBank/DDBJ databases">
        <title>Soil Listeria distribution.</title>
        <authorList>
            <person name="Liao J."/>
            <person name="Wiedmann M."/>
        </authorList>
    </citation>
    <scope>NUCLEOTIDE SEQUENCE [LARGE SCALE GENOMIC DNA]</scope>
    <source>
        <strain evidence="1 3">FSL L7-0978</strain>
        <strain evidence="2 4">FSL L7-0990</strain>
    </source>
</reference>
<comment type="caution">
    <text evidence="1">The sequence shown here is derived from an EMBL/GenBank/DDBJ whole genome shotgun (WGS) entry which is preliminary data.</text>
</comment>
<gene>
    <name evidence="1" type="ORF">HCA52_15180</name>
    <name evidence="2" type="ORF">HCA55_14500</name>
</gene>
<dbReference type="InterPro" id="IPR026989">
    <property type="entry name" value="TnpV"/>
</dbReference>
<dbReference type="RefSeq" id="WP_185489083.1">
    <property type="nucleotide sequence ID" value="NZ_JAARVC010000007.1"/>
</dbReference>
<dbReference type="Pfam" id="PF14198">
    <property type="entry name" value="TnpV"/>
    <property type="match status" value="1"/>
</dbReference>
<dbReference type="EMBL" id="JAARVG010000017">
    <property type="protein sequence ID" value="MBC1794776.1"/>
    <property type="molecule type" value="Genomic_DNA"/>
</dbReference>
<evidence type="ECO:0000313" key="4">
    <source>
        <dbReference type="Proteomes" id="UP000548082"/>
    </source>
</evidence>
<evidence type="ECO:0000313" key="1">
    <source>
        <dbReference type="EMBL" id="MBC1794776.1"/>
    </source>
</evidence>
<dbReference type="Proteomes" id="UP000548082">
    <property type="component" value="Unassembled WGS sequence"/>
</dbReference>
<dbReference type="AlphaFoldDB" id="A0A7X0XZW2"/>
<protein>
    <submittedName>
        <fullName evidence="1">TnpV protein</fullName>
    </submittedName>
</protein>
<proteinExistence type="predicted"/>
<sequence>METKTLGKYGRMRRTYLQEQKPMQFQTMMIESTLENHLREVDQLANQRLDLLMSQLEEKQTTPNKETDQMAWVQHMNMLKARAEEVIKTELIYN</sequence>
<evidence type="ECO:0000313" key="2">
    <source>
        <dbReference type="EMBL" id="MBC1797942.1"/>
    </source>
</evidence>
<dbReference type="Proteomes" id="UP000539064">
    <property type="component" value="Unassembled WGS sequence"/>
</dbReference>
<accession>A0A7X0XZW2</accession>
<organism evidence="1 3">
    <name type="scientific">Listeria booriae</name>
    <dbReference type="NCBI Taxonomy" id="1552123"/>
    <lineage>
        <taxon>Bacteria</taxon>
        <taxon>Bacillati</taxon>
        <taxon>Bacillota</taxon>
        <taxon>Bacilli</taxon>
        <taxon>Bacillales</taxon>
        <taxon>Listeriaceae</taxon>
        <taxon>Listeria</taxon>
    </lineage>
</organism>
<evidence type="ECO:0000313" key="3">
    <source>
        <dbReference type="Proteomes" id="UP000539064"/>
    </source>
</evidence>